<protein>
    <submittedName>
        <fullName evidence="1">Uncharacterized protein DUF2877</fullName>
    </submittedName>
</protein>
<dbReference type="EMBL" id="VFPM01000001">
    <property type="protein sequence ID" value="TQM64030.1"/>
    <property type="molecule type" value="Genomic_DNA"/>
</dbReference>
<evidence type="ECO:0000313" key="2">
    <source>
        <dbReference type="Proteomes" id="UP000316747"/>
    </source>
</evidence>
<evidence type="ECO:0000313" key="1">
    <source>
        <dbReference type="EMBL" id="TQM64030.1"/>
    </source>
</evidence>
<name>A0A543I0J8_9MICO</name>
<comment type="caution">
    <text evidence="1">The sequence shown here is derived from an EMBL/GenBank/DDBJ whole genome shotgun (WGS) entry which is preliminary data.</text>
</comment>
<dbReference type="Pfam" id="PF11392">
    <property type="entry name" value="AllH"/>
    <property type="match status" value="1"/>
</dbReference>
<reference evidence="1 2" key="1">
    <citation type="submission" date="2019-06" db="EMBL/GenBank/DDBJ databases">
        <title>Genome sequencing of plant associated microbes to promote plant fitness in Sorghum bicolor and Oryza sativa.</title>
        <authorList>
            <person name="Coleman-Derr D."/>
        </authorList>
    </citation>
    <scope>NUCLEOTIDE SEQUENCE [LARGE SCALE GENOMIC DNA]</scope>
    <source>
        <strain evidence="1 2">KV-663</strain>
    </source>
</reference>
<dbReference type="Proteomes" id="UP000316747">
    <property type="component" value="Unassembled WGS sequence"/>
</dbReference>
<sequence length="296" mass="29749">MGGVHGSELVGAAVSPLVAGAVAGAPTARRVLGVFDTCVYVELGAHDRVLALLAADALHLPIGLRLARPSSALRWGVEPGDDIVVGAGRLVLPSLEVVASRLARPSRVHAAPRVPTVADAELLPDPGVLGELTFHLTVTALAGRPLADAVLGLVGAGRGLTPSGDDALCGVLLALASVGHPDAARALAALRAQVLPALGRTTSLSAALVLAAASGYAVPDVVRLVTLTVHPGAHQTARADLTARADRTAYGPVLERVLAIGHSSGRDLLAGVSGALRALAVLEPHPTTPPEGAHRA</sequence>
<organism evidence="1 2">
    <name type="scientific">Humibacillus xanthopallidus</name>
    <dbReference type="NCBI Taxonomy" id="412689"/>
    <lineage>
        <taxon>Bacteria</taxon>
        <taxon>Bacillati</taxon>
        <taxon>Actinomycetota</taxon>
        <taxon>Actinomycetes</taxon>
        <taxon>Micrococcales</taxon>
        <taxon>Intrasporangiaceae</taxon>
        <taxon>Humibacillus</taxon>
    </lineage>
</organism>
<proteinExistence type="predicted"/>
<dbReference type="InterPro" id="IPR021530">
    <property type="entry name" value="AllH-like"/>
</dbReference>
<keyword evidence="2" id="KW-1185">Reference proteome</keyword>
<accession>A0A543I0J8</accession>
<dbReference type="AlphaFoldDB" id="A0A543I0J8"/>
<gene>
    <name evidence="1" type="ORF">FBY41_0388</name>
</gene>